<keyword evidence="6" id="KW-1133">Transmembrane helix</keyword>
<dbReference type="PROSITE" id="PS51170">
    <property type="entry name" value="CW"/>
    <property type="match status" value="1"/>
</dbReference>
<accession>A0A0N0UVI1</accession>
<dbReference type="PATRIC" id="fig|148814.9.peg.1217"/>
<comment type="caution">
    <text evidence="7">The sequence shown here is derived from an EMBL/GenBank/DDBJ whole genome shotgun (WGS) entry which is preliminary data.</text>
</comment>
<evidence type="ECO:0000313" key="7">
    <source>
        <dbReference type="EMBL" id="KOY78728.1"/>
    </source>
</evidence>
<feature type="repeat" description="Cell wall-binding" evidence="3">
    <location>
        <begin position="943"/>
        <end position="962"/>
    </location>
</feature>
<dbReference type="SUPFAM" id="SSF75005">
    <property type="entry name" value="Arabinanase/levansucrase/invertase"/>
    <property type="match status" value="1"/>
</dbReference>
<evidence type="ECO:0000256" key="1">
    <source>
        <dbReference type="ARBA" id="ARBA00022729"/>
    </source>
</evidence>
<dbReference type="NCBIfam" id="TIGR03715">
    <property type="entry name" value="KxYKxGKxW"/>
    <property type="match status" value="1"/>
</dbReference>
<dbReference type="Pfam" id="PF19127">
    <property type="entry name" value="Choline_bind_3"/>
    <property type="match status" value="2"/>
</dbReference>
<keyword evidence="4" id="KW-0175">Coiled coil</keyword>
<dbReference type="Gene3D" id="2.10.270.10">
    <property type="entry name" value="Cholin Binding"/>
    <property type="match status" value="5"/>
</dbReference>
<organism evidence="7 8">
    <name type="scientific">Apilactobacillus kunkeei</name>
    <dbReference type="NCBI Taxonomy" id="148814"/>
    <lineage>
        <taxon>Bacteria</taxon>
        <taxon>Bacillati</taxon>
        <taxon>Bacillota</taxon>
        <taxon>Bacilli</taxon>
        <taxon>Lactobacillales</taxon>
        <taxon>Lactobacillaceae</taxon>
        <taxon>Apilactobacillus</taxon>
    </lineage>
</organism>
<feature type="region of interest" description="Disordered" evidence="5">
    <location>
        <begin position="57"/>
        <end position="106"/>
    </location>
</feature>
<feature type="transmembrane region" description="Helical" evidence="6">
    <location>
        <begin position="21"/>
        <end position="40"/>
    </location>
</feature>
<keyword evidence="2" id="KW-0677">Repeat</keyword>
<dbReference type="InterPro" id="IPR001362">
    <property type="entry name" value="Glyco_hydro_32"/>
</dbReference>
<dbReference type="EMBL" id="JXCZ01000037">
    <property type="protein sequence ID" value="KOY78728.1"/>
    <property type="molecule type" value="Genomic_DNA"/>
</dbReference>
<reference evidence="7 8" key="1">
    <citation type="journal article" date="2015" name="Genome Biol. Evol.">
        <title>Functionally Structured Genomes in Lactobacillus kunkeei Colonizing the Honey Crop and Food Products of Honeybees and Stingless Bees.</title>
        <authorList>
            <person name="Tamarit D."/>
            <person name="Ellegaard K.M."/>
            <person name="Wikander J."/>
            <person name="Olofsson T."/>
            <person name="Vasquez A."/>
            <person name="Andersson S.G."/>
        </authorList>
    </citation>
    <scope>NUCLEOTIDE SEQUENCE [LARGE SCALE GENOMIC DNA]</scope>
    <source>
        <strain evidence="7 8">LAla</strain>
    </source>
</reference>
<protein>
    <submittedName>
        <fullName evidence="7">Uncharacterized protein</fullName>
    </submittedName>
</protein>
<feature type="compositionally biased region" description="Basic and acidic residues" evidence="5">
    <location>
        <begin position="67"/>
        <end position="89"/>
    </location>
</feature>
<keyword evidence="1" id="KW-0732">Signal</keyword>
<dbReference type="SMART" id="SM00640">
    <property type="entry name" value="Glyco_32"/>
    <property type="match status" value="1"/>
</dbReference>
<gene>
    <name evidence="7" type="ORF">RZ72_01880</name>
</gene>
<evidence type="ECO:0000313" key="8">
    <source>
        <dbReference type="Proteomes" id="UP000037749"/>
    </source>
</evidence>
<dbReference type="InterPro" id="IPR018337">
    <property type="entry name" value="Cell_wall/Cho-bd_repeat"/>
</dbReference>
<keyword evidence="6" id="KW-0812">Transmembrane</keyword>
<keyword evidence="6" id="KW-0472">Membrane</keyword>
<dbReference type="Gene3D" id="2.115.10.20">
    <property type="entry name" value="Glycosyl hydrolase domain, family 43"/>
    <property type="match status" value="1"/>
</dbReference>
<dbReference type="RefSeq" id="WP_053796926.1">
    <property type="nucleotide sequence ID" value="NZ_JXCZ01000037.1"/>
</dbReference>
<evidence type="ECO:0000256" key="6">
    <source>
        <dbReference type="SAM" id="Phobius"/>
    </source>
</evidence>
<dbReference type="GO" id="GO:0004553">
    <property type="term" value="F:hydrolase activity, hydrolyzing O-glycosyl compounds"/>
    <property type="evidence" value="ECO:0007669"/>
    <property type="project" value="InterPro"/>
</dbReference>
<dbReference type="Proteomes" id="UP000037749">
    <property type="component" value="Unassembled WGS sequence"/>
</dbReference>
<evidence type="ECO:0000256" key="2">
    <source>
        <dbReference type="ARBA" id="ARBA00022737"/>
    </source>
</evidence>
<evidence type="ECO:0000256" key="3">
    <source>
        <dbReference type="PROSITE-ProRule" id="PRU00591"/>
    </source>
</evidence>
<dbReference type="GO" id="GO:0005975">
    <property type="term" value="P:carbohydrate metabolic process"/>
    <property type="evidence" value="ECO:0007669"/>
    <property type="project" value="InterPro"/>
</dbReference>
<evidence type="ECO:0000256" key="5">
    <source>
        <dbReference type="SAM" id="MobiDB-lite"/>
    </source>
</evidence>
<feature type="coiled-coil region" evidence="4">
    <location>
        <begin position="1220"/>
        <end position="1332"/>
    </location>
</feature>
<proteinExistence type="predicted"/>
<evidence type="ECO:0000256" key="4">
    <source>
        <dbReference type="SAM" id="Coils"/>
    </source>
</evidence>
<name>A0A0N0UVI1_9LACO</name>
<dbReference type="SUPFAM" id="SSF69360">
    <property type="entry name" value="Cell wall binding repeat"/>
    <property type="match status" value="3"/>
</dbReference>
<sequence>MKFGNQETKVHFKSYKSGKHWVVAGIATSAVFGMFALAGASNGVKVSADVNASAVSAAQNDNTSNSSKDENKNDANADQVKTNESKETSTNETSTNKDVNKVATKKVAKKTTKKTAKKVVKKTTKNVAKKAFKKVVKGKSVYKYTKSGVRYLTKKGTYAKGLVTIKGVKKLFNEKGYLVKNKIVSIKGKNSYIDKDGNLVTNKSFTYKKSTYLAKKDGELATGLQTLNNQKIYFSNSGKLIKGLIENINGKKMFFDPSTGYLITDKYITVNKVNYHADLNGYLSKDDSHTDEALMTNAVFSQNFHYNVPRGYSNDIQSIIPHTGTDGKVDYYDVYYLYNPYPNQKRFSNEWYHAITKDFKTFTPFDQSNPTSLNNVAIPYSGYTGSANQVVPGNKTFWKYVATGAIVPNNGRIKKDQWGNKIDANAKLAYFTDIEDRQYIDLVYSNNDEQFKPVTDKPVLSAAMFKIGGVDFRDVQVLPQSDGSLIAYVAGGWTKKIFVFRSTNGIKWTYNSKEDIDLGTIKSVPFEVETPLIRTINGQTFMFFSWHSDNIRASAYVKGSLDKNGVFKLAPDAQFVNTDGADFKSDVYAGNSTNLDSNNLININWSGNWLYSPLATAITDYDGLTKHSGTITIPRLVQNVNGTIKYVPIEPDNKLVSSYRINSSAQSVLVNTNNKLDFTFDSGQADKTITFKRNQSTITITLNKNGIEVKRQNSLYDLLSKDAVTALSTTNITKLEVYVDNTTIELYLPEANKSYNIVNFSSIQNEPYFMSSTAAATVDNYQFGQSDGSTTNDDLSTNITKLQGYLQDDSVLINALKTQPDADQSKVLDALNKISQAQASLTTAQQNIQTSVGLGTDVRASLYTDIANDAYKTAKDIENNVSSIAMNISNSVNNNGIEKQNGSYVINGHNTWFVNGKRTAGQMITDDQGNTHYYDAQTGYEAVNTFYVDNGAYYYFDNNGNMVKNQFVDVNPGTGYQYYFGNDGKALLGKRVVNGAQYDFGDNGIVVKNSIVKNSDGTVSYYGTDGKMATSDVTVGSQTFKIASDGTIQGNNTFVQSPSNNSVFYYLKKNKVTTGIINNAGNVYKFDSNGEATGNTFIKDYKEKKIYYISFDNHPAQQGIGINNQRFNFNQYGQLIAPNQMFKLPDGSKFLLDKNSNILGGVREYDGYFYAFTKDGKLRKSGTAEYRGKKYKITKGGTLKGLKGRKIPKQSDLATFTAKASVAKKALAKEKAQLSKLKNKHTSKYKKLLKKYNSDKKSYDRLNNRKNGLAGYFKNVGLVNKAKAELTNFNAQEAKVKKNLKKHNTKKNRAALKKLKAKASKINKTISKYYKEMNAFKNSYK</sequence>
<dbReference type="InterPro" id="IPR022263">
    <property type="entry name" value="KxYKxGKxW"/>
</dbReference>
<dbReference type="InterPro" id="IPR023296">
    <property type="entry name" value="Glyco_hydro_beta-prop_sf"/>
</dbReference>
<dbReference type="Pfam" id="PF19258">
    <property type="entry name" value="KxYKxGKxW_sig"/>
    <property type="match status" value="1"/>
</dbReference>